<protein>
    <submittedName>
        <fullName evidence="1">Uncharacterized protein</fullName>
    </submittedName>
</protein>
<evidence type="ECO:0000313" key="1">
    <source>
        <dbReference type="EMBL" id="KAK3595575.1"/>
    </source>
</evidence>
<organism evidence="1 2">
    <name type="scientific">Potamilus streckersoni</name>
    <dbReference type="NCBI Taxonomy" id="2493646"/>
    <lineage>
        <taxon>Eukaryota</taxon>
        <taxon>Metazoa</taxon>
        <taxon>Spiralia</taxon>
        <taxon>Lophotrochozoa</taxon>
        <taxon>Mollusca</taxon>
        <taxon>Bivalvia</taxon>
        <taxon>Autobranchia</taxon>
        <taxon>Heteroconchia</taxon>
        <taxon>Palaeoheterodonta</taxon>
        <taxon>Unionida</taxon>
        <taxon>Unionoidea</taxon>
        <taxon>Unionidae</taxon>
        <taxon>Ambleminae</taxon>
        <taxon>Lampsilini</taxon>
        <taxon>Potamilus</taxon>
    </lineage>
</organism>
<proteinExistence type="predicted"/>
<keyword evidence="2" id="KW-1185">Reference proteome</keyword>
<dbReference type="EMBL" id="JAEAOA010000613">
    <property type="protein sequence ID" value="KAK3595575.1"/>
    <property type="molecule type" value="Genomic_DNA"/>
</dbReference>
<evidence type="ECO:0000313" key="2">
    <source>
        <dbReference type="Proteomes" id="UP001195483"/>
    </source>
</evidence>
<sequence>MSISGHVFKTCVFNSAAKSQVLILAMSVPNSGLLKDWNSINKTMSLFFSFTIRISSQKIHFPKTKLALLTNPVHPNPYIHYFMFTHFQAGSHFFIPLVPCVLKGYSSDLGFNILVGILLLLLSSDLC</sequence>
<reference evidence="1" key="1">
    <citation type="journal article" date="2021" name="Genome Biol. Evol.">
        <title>A High-Quality Reference Genome for a Parasitic Bivalve with Doubly Uniparental Inheritance (Bivalvia: Unionida).</title>
        <authorList>
            <person name="Smith C.H."/>
        </authorList>
    </citation>
    <scope>NUCLEOTIDE SEQUENCE</scope>
    <source>
        <strain evidence="1">CHS0354</strain>
    </source>
</reference>
<accession>A0AAE0W098</accession>
<gene>
    <name evidence="1" type="ORF">CHS0354_009531</name>
</gene>
<reference evidence="1" key="3">
    <citation type="submission" date="2023-05" db="EMBL/GenBank/DDBJ databases">
        <authorList>
            <person name="Smith C.H."/>
        </authorList>
    </citation>
    <scope>NUCLEOTIDE SEQUENCE</scope>
    <source>
        <strain evidence="1">CHS0354</strain>
        <tissue evidence="1">Mantle</tissue>
    </source>
</reference>
<name>A0AAE0W098_9BIVA</name>
<comment type="caution">
    <text evidence="1">The sequence shown here is derived from an EMBL/GenBank/DDBJ whole genome shotgun (WGS) entry which is preliminary data.</text>
</comment>
<reference evidence="1" key="2">
    <citation type="journal article" date="2021" name="Genome Biol. Evol.">
        <title>Developing a high-quality reference genome for a parasitic bivalve with doubly uniparental inheritance (Bivalvia: Unionida).</title>
        <authorList>
            <person name="Smith C.H."/>
        </authorList>
    </citation>
    <scope>NUCLEOTIDE SEQUENCE</scope>
    <source>
        <strain evidence="1">CHS0354</strain>
        <tissue evidence="1">Mantle</tissue>
    </source>
</reference>
<dbReference type="AlphaFoldDB" id="A0AAE0W098"/>
<dbReference type="Proteomes" id="UP001195483">
    <property type="component" value="Unassembled WGS sequence"/>
</dbReference>